<name>A0A7C3KAV6_9CYAN</name>
<feature type="region of interest" description="Disordered" evidence="1">
    <location>
        <begin position="145"/>
        <end position="164"/>
    </location>
</feature>
<proteinExistence type="predicted"/>
<organism evidence="2">
    <name type="scientific">Oscillatoriales cyanobacterium SpSt-418</name>
    <dbReference type="NCBI Taxonomy" id="2282169"/>
    <lineage>
        <taxon>Bacteria</taxon>
        <taxon>Bacillati</taxon>
        <taxon>Cyanobacteriota</taxon>
        <taxon>Cyanophyceae</taxon>
        <taxon>Oscillatoriophycideae</taxon>
        <taxon>Oscillatoriales</taxon>
    </lineage>
</organism>
<evidence type="ECO:0000256" key="1">
    <source>
        <dbReference type="SAM" id="MobiDB-lite"/>
    </source>
</evidence>
<protein>
    <submittedName>
        <fullName evidence="2">Uncharacterized protein</fullName>
    </submittedName>
</protein>
<dbReference type="AlphaFoldDB" id="A0A7C3KAV6"/>
<sequence length="164" mass="17569">MAMTPISAALTQADRDAVMAAVATIKAKLPFLVDLNAEERKALPKMGDKSRAFVSKALEVATQNPDFLPRSFDLEELRKDVQLFEALYPLLLSMTQLQELLDDTCLAVGSEAYAAALQVYSYAKASGNVGGMDAVVGEMGQRFARKPRKAKGQEGTVQAGGATV</sequence>
<dbReference type="EMBL" id="DSRU01000031">
    <property type="protein sequence ID" value="HFM96549.1"/>
    <property type="molecule type" value="Genomic_DNA"/>
</dbReference>
<evidence type="ECO:0000313" key="2">
    <source>
        <dbReference type="EMBL" id="HFM96549.1"/>
    </source>
</evidence>
<reference evidence="2" key="1">
    <citation type="journal article" date="2020" name="mSystems">
        <title>Genome- and Community-Level Interaction Insights into Carbon Utilization and Element Cycling Functions of Hydrothermarchaeota in Hydrothermal Sediment.</title>
        <authorList>
            <person name="Zhou Z."/>
            <person name="Liu Y."/>
            <person name="Xu W."/>
            <person name="Pan J."/>
            <person name="Luo Z.H."/>
            <person name="Li M."/>
        </authorList>
    </citation>
    <scope>NUCLEOTIDE SEQUENCE [LARGE SCALE GENOMIC DNA]</scope>
    <source>
        <strain evidence="2">SpSt-418</strain>
    </source>
</reference>
<gene>
    <name evidence="2" type="ORF">ENR64_02050</name>
</gene>
<accession>A0A7C3KAV6</accession>
<comment type="caution">
    <text evidence="2">The sequence shown here is derived from an EMBL/GenBank/DDBJ whole genome shotgun (WGS) entry which is preliminary data.</text>
</comment>